<feature type="transmembrane region" description="Helical" evidence="1">
    <location>
        <begin position="32"/>
        <end position="54"/>
    </location>
</feature>
<protein>
    <submittedName>
        <fullName evidence="2">Uncharacterized protein</fullName>
    </submittedName>
</protein>
<keyword evidence="1" id="KW-0812">Transmembrane</keyword>
<dbReference type="AlphaFoldDB" id="A0A497WTG9"/>
<name>A0A497WTG9_9RHOB</name>
<feature type="transmembrane region" description="Helical" evidence="1">
    <location>
        <begin position="74"/>
        <end position="94"/>
    </location>
</feature>
<keyword evidence="1" id="KW-1133">Transmembrane helix</keyword>
<keyword evidence="3" id="KW-1185">Reference proteome</keyword>
<gene>
    <name evidence="2" type="ORF">BCF46_0199</name>
</gene>
<reference evidence="2 3" key="1">
    <citation type="submission" date="2018-10" db="EMBL/GenBank/DDBJ databases">
        <title>Genomic Encyclopedia of Archaeal and Bacterial Type Strains, Phase II (KMG-II): from individual species to whole genera.</title>
        <authorList>
            <person name="Goeker M."/>
        </authorList>
    </citation>
    <scope>NUCLEOTIDE SEQUENCE [LARGE SCALE GENOMIC DNA]</scope>
    <source>
        <strain evidence="2 3">DSM 29466</strain>
    </source>
</reference>
<dbReference type="EMBL" id="RCCE01000001">
    <property type="protein sequence ID" value="RLJ60007.1"/>
    <property type="molecule type" value="Genomic_DNA"/>
</dbReference>
<accession>A0A497WTG9</accession>
<sequence length="163" mass="18429">MVQERQNLHSIEASRWLFESFTTSQRENNRNLIWVCGAFLFASFLTVAFNLGAIENIAFQALSIEGSLTSTLPIRAMMSVVCFVTFAAIVYVVLEQQRLELGVDYLAKQQQSEAAQIDSFSDWLEQRHPMVSRAKRLSIVAFLTFCAAVLVIDIATLFYSFSI</sequence>
<dbReference type="RefSeq" id="WP_121020844.1">
    <property type="nucleotide sequence ID" value="NZ_RCCE01000001.1"/>
</dbReference>
<organism evidence="2 3">
    <name type="scientific">Litoreibacter meonggei</name>
    <dbReference type="NCBI Taxonomy" id="1049199"/>
    <lineage>
        <taxon>Bacteria</taxon>
        <taxon>Pseudomonadati</taxon>
        <taxon>Pseudomonadota</taxon>
        <taxon>Alphaproteobacteria</taxon>
        <taxon>Rhodobacterales</taxon>
        <taxon>Roseobacteraceae</taxon>
        <taxon>Litoreibacter</taxon>
    </lineage>
</organism>
<evidence type="ECO:0000313" key="3">
    <source>
        <dbReference type="Proteomes" id="UP000269157"/>
    </source>
</evidence>
<evidence type="ECO:0000313" key="2">
    <source>
        <dbReference type="EMBL" id="RLJ60007.1"/>
    </source>
</evidence>
<comment type="caution">
    <text evidence="2">The sequence shown here is derived from an EMBL/GenBank/DDBJ whole genome shotgun (WGS) entry which is preliminary data.</text>
</comment>
<evidence type="ECO:0000256" key="1">
    <source>
        <dbReference type="SAM" id="Phobius"/>
    </source>
</evidence>
<dbReference type="Proteomes" id="UP000269157">
    <property type="component" value="Unassembled WGS sequence"/>
</dbReference>
<keyword evidence="1" id="KW-0472">Membrane</keyword>
<feature type="transmembrane region" description="Helical" evidence="1">
    <location>
        <begin position="137"/>
        <end position="161"/>
    </location>
</feature>
<proteinExistence type="predicted"/>